<dbReference type="SUPFAM" id="SSF53178">
    <property type="entry name" value="Peptidyl-tRNA hydrolase-like"/>
    <property type="match status" value="1"/>
</dbReference>
<dbReference type="PANTHER" id="PTHR17224">
    <property type="entry name" value="PEPTIDYL-TRNA HYDROLASE"/>
    <property type="match status" value="1"/>
</dbReference>
<dbReference type="CDD" id="cd00462">
    <property type="entry name" value="PTH"/>
    <property type="match status" value="1"/>
</dbReference>
<protein>
    <recommendedName>
        <fullName evidence="6">Peptidyl-tRNA hydrolase</fullName>
    </recommendedName>
</protein>
<evidence type="ECO:0000256" key="3">
    <source>
        <dbReference type="ARBA" id="ARBA00022884"/>
    </source>
</evidence>
<dbReference type="EMBL" id="MHSA01000012">
    <property type="protein sequence ID" value="OHA34442.1"/>
    <property type="molecule type" value="Genomic_DNA"/>
</dbReference>
<gene>
    <name evidence="4" type="ORF">A2938_01180</name>
</gene>
<dbReference type="GO" id="GO:0000049">
    <property type="term" value="F:tRNA binding"/>
    <property type="evidence" value="ECO:0007669"/>
    <property type="project" value="UniProtKB-KW"/>
</dbReference>
<dbReference type="InterPro" id="IPR036416">
    <property type="entry name" value="Pept_tRNA_hydro_sf"/>
</dbReference>
<dbReference type="AlphaFoldDB" id="A0A1G2NGH2"/>
<dbReference type="GO" id="GO:0004045">
    <property type="term" value="F:peptidyl-tRNA hydrolase activity"/>
    <property type="evidence" value="ECO:0007669"/>
    <property type="project" value="InterPro"/>
</dbReference>
<dbReference type="Proteomes" id="UP000177797">
    <property type="component" value="Unassembled WGS sequence"/>
</dbReference>
<keyword evidence="3" id="KW-0694">RNA-binding</keyword>
<evidence type="ECO:0000256" key="2">
    <source>
        <dbReference type="ARBA" id="ARBA00022801"/>
    </source>
</evidence>
<evidence type="ECO:0000256" key="1">
    <source>
        <dbReference type="ARBA" id="ARBA00022555"/>
    </source>
</evidence>
<evidence type="ECO:0000313" key="5">
    <source>
        <dbReference type="Proteomes" id="UP000177797"/>
    </source>
</evidence>
<accession>A0A1G2NGH2</accession>
<organism evidence="4 5">
    <name type="scientific">Candidatus Taylorbacteria bacterium RIFCSPLOWO2_01_FULL_48_100</name>
    <dbReference type="NCBI Taxonomy" id="1802322"/>
    <lineage>
        <taxon>Bacteria</taxon>
        <taxon>Candidatus Tayloriibacteriota</taxon>
    </lineage>
</organism>
<dbReference type="Pfam" id="PF01195">
    <property type="entry name" value="Pept_tRNA_hydro"/>
    <property type="match status" value="2"/>
</dbReference>
<dbReference type="NCBIfam" id="TIGR00447">
    <property type="entry name" value="pth"/>
    <property type="match status" value="1"/>
</dbReference>
<reference evidence="4 5" key="1">
    <citation type="journal article" date="2016" name="Nat. Commun.">
        <title>Thousands of microbial genomes shed light on interconnected biogeochemical processes in an aquifer system.</title>
        <authorList>
            <person name="Anantharaman K."/>
            <person name="Brown C.T."/>
            <person name="Hug L.A."/>
            <person name="Sharon I."/>
            <person name="Castelle C.J."/>
            <person name="Probst A.J."/>
            <person name="Thomas B.C."/>
            <person name="Singh A."/>
            <person name="Wilkins M.J."/>
            <person name="Karaoz U."/>
            <person name="Brodie E.L."/>
            <person name="Williams K.H."/>
            <person name="Hubbard S.S."/>
            <person name="Banfield J.F."/>
        </authorList>
    </citation>
    <scope>NUCLEOTIDE SEQUENCE [LARGE SCALE GENOMIC DNA]</scope>
</reference>
<proteinExistence type="predicted"/>
<sequence>MLYTIVGLGNPGEKYEQTRHNAGRMAVLALKDVSARIITPDTFMNKSGEAVKPLIKNAKQAEKLVVVHDDLDVPFGTFKISFNKSSGGHKGVESIIRAVKTQAFTRIRIGISPITSGGKLKKPKGEEDVERHILGKFKPAELAVLQKLHKKINESVICLITEGREKAMNRFN</sequence>
<dbReference type="Gene3D" id="3.40.50.1470">
    <property type="entry name" value="Peptidyl-tRNA hydrolase"/>
    <property type="match status" value="2"/>
</dbReference>
<keyword evidence="2" id="KW-0378">Hydrolase</keyword>
<dbReference type="PANTHER" id="PTHR17224:SF1">
    <property type="entry name" value="PEPTIDYL-TRNA HYDROLASE"/>
    <property type="match status" value="1"/>
</dbReference>
<evidence type="ECO:0008006" key="6">
    <source>
        <dbReference type="Google" id="ProtNLM"/>
    </source>
</evidence>
<comment type="caution">
    <text evidence="4">The sequence shown here is derived from an EMBL/GenBank/DDBJ whole genome shotgun (WGS) entry which is preliminary data.</text>
</comment>
<keyword evidence="1" id="KW-0820">tRNA-binding</keyword>
<evidence type="ECO:0000313" key="4">
    <source>
        <dbReference type="EMBL" id="OHA34442.1"/>
    </source>
</evidence>
<dbReference type="InterPro" id="IPR001328">
    <property type="entry name" value="Pept_tRNA_hydro"/>
</dbReference>
<name>A0A1G2NGH2_9BACT</name>